<evidence type="ECO:0000256" key="2">
    <source>
        <dbReference type="ARBA" id="ARBA00007647"/>
    </source>
</evidence>
<dbReference type="InterPro" id="IPR008166">
    <property type="entry name" value="Glyco_transf_92"/>
</dbReference>
<organism evidence="10 11">
    <name type="scientific">Toxocara canis</name>
    <name type="common">Canine roundworm</name>
    <dbReference type="NCBI Taxonomy" id="6265"/>
    <lineage>
        <taxon>Eukaryota</taxon>
        <taxon>Metazoa</taxon>
        <taxon>Ecdysozoa</taxon>
        <taxon>Nematoda</taxon>
        <taxon>Chromadorea</taxon>
        <taxon>Rhabditida</taxon>
        <taxon>Spirurina</taxon>
        <taxon>Ascaridomorpha</taxon>
        <taxon>Ascaridoidea</taxon>
        <taxon>Toxocaridae</taxon>
        <taxon>Toxocara</taxon>
    </lineage>
</organism>
<keyword evidence="6" id="KW-1133">Transmembrane helix</keyword>
<dbReference type="EMBL" id="UYWY01019664">
    <property type="protein sequence ID" value="VDM38670.1"/>
    <property type="molecule type" value="Genomic_DNA"/>
</dbReference>
<evidence type="ECO:0000313" key="11">
    <source>
        <dbReference type="WBParaSite" id="TCNE_0000734901-mRNA-1"/>
    </source>
</evidence>
<evidence type="ECO:0000313" key="10">
    <source>
        <dbReference type="Proteomes" id="UP000050794"/>
    </source>
</evidence>
<evidence type="ECO:0000256" key="3">
    <source>
        <dbReference type="ARBA" id="ARBA00022676"/>
    </source>
</evidence>
<dbReference type="WBParaSite" id="TCNE_0000734901-mRNA-1">
    <property type="protein sequence ID" value="TCNE_0000734901-mRNA-1"/>
    <property type="gene ID" value="TCNE_0000734901"/>
</dbReference>
<keyword evidence="3 8" id="KW-0328">Glycosyltransferase</keyword>
<dbReference type="GO" id="GO:0005737">
    <property type="term" value="C:cytoplasm"/>
    <property type="evidence" value="ECO:0007669"/>
    <property type="project" value="TreeGrafter"/>
</dbReference>
<protein>
    <recommendedName>
        <fullName evidence="8">Glycosyltransferase family 92 protein</fullName>
        <ecNumber evidence="8">2.4.1.-</ecNumber>
    </recommendedName>
</protein>
<dbReference type="EC" id="2.4.1.-" evidence="8"/>
<keyword evidence="7" id="KW-0472">Membrane</keyword>
<evidence type="ECO:0000256" key="1">
    <source>
        <dbReference type="ARBA" id="ARBA00004167"/>
    </source>
</evidence>
<evidence type="ECO:0000313" key="9">
    <source>
        <dbReference type="EMBL" id="VDM38670.1"/>
    </source>
</evidence>
<evidence type="ECO:0000256" key="4">
    <source>
        <dbReference type="ARBA" id="ARBA00022679"/>
    </source>
</evidence>
<reference evidence="9 10" key="2">
    <citation type="submission" date="2018-11" db="EMBL/GenBank/DDBJ databases">
        <authorList>
            <consortium name="Pathogen Informatics"/>
        </authorList>
    </citation>
    <scope>NUCLEOTIDE SEQUENCE [LARGE SCALE GENOMIC DNA]</scope>
</reference>
<dbReference type="Pfam" id="PF01697">
    <property type="entry name" value="Glyco_transf_92"/>
    <property type="match status" value="1"/>
</dbReference>
<keyword evidence="5" id="KW-0812">Transmembrane</keyword>
<reference evidence="11" key="1">
    <citation type="submission" date="2016-06" db="UniProtKB">
        <authorList>
            <consortium name="WormBaseParasite"/>
        </authorList>
    </citation>
    <scope>IDENTIFICATION</scope>
</reference>
<accession>A0A183UFS9</accession>
<proteinExistence type="inferred from homology"/>
<sequence>MSRNSTFSIWQSRSRLGILCASFAVLLALLNTFDEQFERRSDDVNLSKRTKTFADDIDYALETMQYMHDLQNGRAMIRDVIEKPKEVREYWRCRLKAPEIVLDHGWVENEGLFLYSATYDRRANSLYPSNHAVQVLAMSYRSIPSTQKVFCNICDQKSDHCANMEGFVREIWQRAWDPRDLFYIPNLITCPLPYRMHESDSLTIQVTLSPCNSKPSALRVNKKSTPKSGRKGVAVCVKGMDFMNDISKRFVEWIEAQYLLGADTVTVYTYFVSSETQKVLDYYVNNGMLNMVPLELPGDSPNQNYIRHQFIWRNRQQKRRHELIPYNDCLYRHIDTHEYILIVDTDEVVVPLKRNTWMEMLHDVIDGSLKHEVTSISILNAFKFPASRLDETVPEYMHMLRNRRRSEEISKAGDYGKSFTSTKSVASVFNHFALHRLHANVSRTIYAKKDMALKLHYKERCPIESQKECTILEKVTVDDKSLDRFADALTKRVTAVLKELSMTN</sequence>
<gene>
    <name evidence="9" type="ORF">TCNE_LOCUS7349</name>
</gene>
<dbReference type="GO" id="GO:0016020">
    <property type="term" value="C:membrane"/>
    <property type="evidence" value="ECO:0007669"/>
    <property type="project" value="UniProtKB-SubCell"/>
</dbReference>
<evidence type="ECO:0000256" key="7">
    <source>
        <dbReference type="ARBA" id="ARBA00023136"/>
    </source>
</evidence>
<keyword evidence="10" id="KW-1185">Reference proteome</keyword>
<dbReference type="PANTHER" id="PTHR21461:SF69">
    <property type="entry name" value="GLYCOSYLTRANSFERASE FAMILY 92 PROTEIN"/>
    <property type="match status" value="1"/>
</dbReference>
<name>A0A183UFS9_TOXCA</name>
<comment type="subcellular location">
    <subcellularLocation>
        <location evidence="1">Membrane</location>
        <topology evidence="1">Single-pass membrane protein</topology>
    </subcellularLocation>
</comment>
<evidence type="ECO:0000256" key="8">
    <source>
        <dbReference type="RuleBase" id="RU366017"/>
    </source>
</evidence>
<evidence type="ECO:0000256" key="6">
    <source>
        <dbReference type="ARBA" id="ARBA00022989"/>
    </source>
</evidence>
<keyword evidence="4 8" id="KW-0808">Transferase</keyword>
<dbReference type="Proteomes" id="UP000050794">
    <property type="component" value="Unassembled WGS sequence"/>
</dbReference>
<dbReference type="PANTHER" id="PTHR21461">
    <property type="entry name" value="GLYCOSYLTRANSFERASE FAMILY 92 PROTEIN"/>
    <property type="match status" value="1"/>
</dbReference>
<dbReference type="AlphaFoldDB" id="A0A183UFS9"/>
<comment type="similarity">
    <text evidence="2 8">Belongs to the glycosyltransferase 92 family.</text>
</comment>
<dbReference type="GO" id="GO:0016757">
    <property type="term" value="F:glycosyltransferase activity"/>
    <property type="evidence" value="ECO:0007669"/>
    <property type="project" value="UniProtKB-UniRule"/>
</dbReference>
<evidence type="ECO:0000256" key="5">
    <source>
        <dbReference type="ARBA" id="ARBA00022692"/>
    </source>
</evidence>